<protein>
    <recommendedName>
        <fullName evidence="3">RNI-like protein</fullName>
    </recommendedName>
</protein>
<dbReference type="Proteomes" id="UP000076632">
    <property type="component" value="Unassembled WGS sequence"/>
</dbReference>
<dbReference type="InParanoid" id="A0A164ZKY7"/>
<name>A0A164ZKY7_XYLHT</name>
<dbReference type="RefSeq" id="XP_018184782.1">
    <property type="nucleotide sequence ID" value="XM_018333535.1"/>
</dbReference>
<dbReference type="Gene3D" id="3.80.10.10">
    <property type="entry name" value="Ribonuclease Inhibitor"/>
    <property type="match status" value="1"/>
</dbReference>
<accession>A0A164ZKY7</accession>
<dbReference type="AlphaFoldDB" id="A0A164ZKY7"/>
<dbReference type="InterPro" id="IPR032675">
    <property type="entry name" value="LRR_dom_sf"/>
</dbReference>
<evidence type="ECO:0000313" key="2">
    <source>
        <dbReference type="Proteomes" id="UP000076632"/>
    </source>
</evidence>
<dbReference type="GeneID" id="28898672"/>
<dbReference type="OMA" id="MEVQNPR"/>
<sequence length="360" mass="39674">MDAMSGSEISSNPDQNYASITLNSFKIPQLPQLSSKVEGIALISDIEHVEYETTLQQGYGGIKHLPPSILDITLGGFSSGFPMGFLTALGQQLQHLQSFAVRNSLLGGESEESHKDTVEFFKHATELVDLRFENVFAYPGFFATLGDIITTSKKSCLQALDISYVFQNQDEKFHERIASTEMHRLVGPSLTHLGLDFSAEISQGTGVVPFPPSSSVALVDALTGPDAPVDLVRLDMVMYCLTLEQLFGLLQKHGNLRWLSAALKIEATEQNKYGILAALANCPKLEHVEIIGYPSLENQQAVPDLKQAVFDVALPCARDIQLLADERHHCPRLVDFSCNILRNPMLGEVVWERESETGRT</sequence>
<gene>
    <name evidence="1" type="ORF">L228DRAFT_251340</name>
</gene>
<dbReference type="STRING" id="1328760.A0A164ZKY7"/>
<organism evidence="1 2">
    <name type="scientific">Xylona heveae (strain CBS 132557 / TC161)</name>
    <dbReference type="NCBI Taxonomy" id="1328760"/>
    <lineage>
        <taxon>Eukaryota</taxon>
        <taxon>Fungi</taxon>
        <taxon>Dikarya</taxon>
        <taxon>Ascomycota</taxon>
        <taxon>Pezizomycotina</taxon>
        <taxon>Xylonomycetes</taxon>
        <taxon>Xylonales</taxon>
        <taxon>Xylonaceae</taxon>
        <taxon>Xylona</taxon>
    </lineage>
</organism>
<dbReference type="OrthoDB" id="5356476at2759"/>
<proteinExistence type="predicted"/>
<evidence type="ECO:0000313" key="1">
    <source>
        <dbReference type="EMBL" id="KZF19227.1"/>
    </source>
</evidence>
<evidence type="ECO:0008006" key="3">
    <source>
        <dbReference type="Google" id="ProtNLM"/>
    </source>
</evidence>
<reference evidence="1 2" key="1">
    <citation type="journal article" date="2016" name="Fungal Biol.">
        <title>The genome of Xylona heveae provides a window into fungal endophytism.</title>
        <authorList>
            <person name="Gazis R."/>
            <person name="Kuo A."/>
            <person name="Riley R."/>
            <person name="LaButti K."/>
            <person name="Lipzen A."/>
            <person name="Lin J."/>
            <person name="Amirebrahimi M."/>
            <person name="Hesse C.N."/>
            <person name="Spatafora J.W."/>
            <person name="Henrissat B."/>
            <person name="Hainaut M."/>
            <person name="Grigoriev I.V."/>
            <person name="Hibbett D.S."/>
        </authorList>
    </citation>
    <scope>NUCLEOTIDE SEQUENCE [LARGE SCALE GENOMIC DNA]</scope>
    <source>
        <strain evidence="1 2">TC161</strain>
    </source>
</reference>
<dbReference type="EMBL" id="KV407467">
    <property type="protein sequence ID" value="KZF19227.1"/>
    <property type="molecule type" value="Genomic_DNA"/>
</dbReference>
<keyword evidence="2" id="KW-1185">Reference proteome</keyword>